<accession>A0ACB8A582</accession>
<comment type="caution">
    <text evidence="1">The sequence shown here is derived from an EMBL/GenBank/DDBJ whole genome shotgun (WGS) entry which is preliminary data.</text>
</comment>
<dbReference type="EMBL" id="MU267869">
    <property type="protein sequence ID" value="KAH7907813.1"/>
    <property type="molecule type" value="Genomic_DNA"/>
</dbReference>
<protein>
    <submittedName>
        <fullName evidence="1">Uncharacterized protein</fullName>
    </submittedName>
</protein>
<proteinExistence type="predicted"/>
<evidence type="ECO:0000313" key="2">
    <source>
        <dbReference type="Proteomes" id="UP000790377"/>
    </source>
</evidence>
<sequence length="247" mass="26496">PTSSASSFSIASTSSSSCGAKIRPLPDIPGSAADSSCMHSPRRPLPNPPGSNPRSRPLKSNTLPLIPSEAPLPSSSRPPAPPPKTAQCSRPACLPPLAIPSFSSCSLSTSSSVQTLLTPTSPCQPSPFTMKRRRFSKLRRHFGDAPPVDLVFHPEVNRSKSNAVSPDQWGDNFISFDSAFSEDDGDLTESENGSERGECVVDGKLGDGHTAGLDPAARCSIKWEQERGGRRWTEYDYHNVLEGLRNL</sequence>
<keyword evidence="2" id="KW-1185">Reference proteome</keyword>
<gene>
    <name evidence="1" type="ORF">BJ138DRAFT_994301</name>
</gene>
<reference evidence="1" key="1">
    <citation type="journal article" date="2021" name="New Phytol.">
        <title>Evolutionary innovations through gain and loss of genes in the ectomycorrhizal Boletales.</title>
        <authorList>
            <person name="Wu G."/>
            <person name="Miyauchi S."/>
            <person name="Morin E."/>
            <person name="Kuo A."/>
            <person name="Drula E."/>
            <person name="Varga T."/>
            <person name="Kohler A."/>
            <person name="Feng B."/>
            <person name="Cao Y."/>
            <person name="Lipzen A."/>
            <person name="Daum C."/>
            <person name="Hundley H."/>
            <person name="Pangilinan J."/>
            <person name="Johnson J."/>
            <person name="Barry K."/>
            <person name="LaButti K."/>
            <person name="Ng V."/>
            <person name="Ahrendt S."/>
            <person name="Min B."/>
            <person name="Choi I.G."/>
            <person name="Park H."/>
            <person name="Plett J.M."/>
            <person name="Magnuson J."/>
            <person name="Spatafora J.W."/>
            <person name="Nagy L.G."/>
            <person name="Henrissat B."/>
            <person name="Grigoriev I.V."/>
            <person name="Yang Z.L."/>
            <person name="Xu J."/>
            <person name="Martin F.M."/>
        </authorList>
    </citation>
    <scope>NUCLEOTIDE SEQUENCE</scope>
    <source>
        <strain evidence="1">ATCC 28755</strain>
    </source>
</reference>
<organism evidence="1 2">
    <name type="scientific">Hygrophoropsis aurantiaca</name>
    <dbReference type="NCBI Taxonomy" id="72124"/>
    <lineage>
        <taxon>Eukaryota</taxon>
        <taxon>Fungi</taxon>
        <taxon>Dikarya</taxon>
        <taxon>Basidiomycota</taxon>
        <taxon>Agaricomycotina</taxon>
        <taxon>Agaricomycetes</taxon>
        <taxon>Agaricomycetidae</taxon>
        <taxon>Boletales</taxon>
        <taxon>Coniophorineae</taxon>
        <taxon>Hygrophoropsidaceae</taxon>
        <taxon>Hygrophoropsis</taxon>
    </lineage>
</organism>
<evidence type="ECO:0000313" key="1">
    <source>
        <dbReference type="EMBL" id="KAH7907813.1"/>
    </source>
</evidence>
<feature type="non-terminal residue" evidence="1">
    <location>
        <position position="247"/>
    </location>
</feature>
<feature type="non-terminal residue" evidence="1">
    <location>
        <position position="1"/>
    </location>
</feature>
<name>A0ACB8A582_9AGAM</name>
<dbReference type="Proteomes" id="UP000790377">
    <property type="component" value="Unassembled WGS sequence"/>
</dbReference>